<sequence>MVLDHFDHLYYCEKCGYSKILEKYYVYYGYCILRTSGVKDSNEILGGYNPLTWDSYEDDYTYGFTTNSFIFSFKNKENIENYVLSRVKCGSSHAIYNHTKFGPSFGRGDFFVLGKHCYDRSSCSSFDYDKSIRETKDNFSVEEYEIFEILKE</sequence>
<accession>A0A2N0NSA4</accession>
<reference evidence="2 3" key="1">
    <citation type="submission" date="2016-04" db="EMBL/GenBank/DDBJ databases">
        <title>Genome analyses suggest a sexual origin of heterokaryosis in a supposedly ancient asexual fungus.</title>
        <authorList>
            <person name="Ropars J."/>
            <person name="Sedzielewska K."/>
            <person name="Noel J."/>
            <person name="Charron P."/>
            <person name="Farinelli L."/>
            <person name="Marton T."/>
            <person name="Kruger M."/>
            <person name="Pelin A."/>
            <person name="Brachmann A."/>
            <person name="Corradi N."/>
        </authorList>
    </citation>
    <scope>NUCLEOTIDE SEQUENCE [LARGE SCALE GENOMIC DNA]</scope>
    <source>
        <strain evidence="2 3">A5</strain>
    </source>
</reference>
<dbReference type="AlphaFoldDB" id="A0A2N0NSA4"/>
<gene>
    <name evidence="2" type="ORF">RhiirA5_433125</name>
</gene>
<name>A0A2N0NSA4_9GLOM</name>
<organism evidence="2 3">
    <name type="scientific">Rhizophagus irregularis</name>
    <dbReference type="NCBI Taxonomy" id="588596"/>
    <lineage>
        <taxon>Eukaryota</taxon>
        <taxon>Fungi</taxon>
        <taxon>Fungi incertae sedis</taxon>
        <taxon>Mucoromycota</taxon>
        <taxon>Glomeromycotina</taxon>
        <taxon>Glomeromycetes</taxon>
        <taxon>Glomerales</taxon>
        <taxon>Glomeraceae</taxon>
        <taxon>Rhizophagus</taxon>
    </lineage>
</organism>
<reference evidence="2 3" key="2">
    <citation type="submission" date="2017-09" db="EMBL/GenBank/DDBJ databases">
        <title>Extensive intraspecific genome diversity in a model arbuscular mycorrhizal fungus.</title>
        <authorList>
            <person name="Chen E.C."/>
            <person name="Morin E."/>
            <person name="Beaudet D."/>
            <person name="Noel J."/>
            <person name="Ndikumana S."/>
            <person name="Charron P."/>
            <person name="St-Onge C."/>
            <person name="Giorgi J."/>
            <person name="Grigoriev I.V."/>
            <person name="Roux C."/>
            <person name="Martin F.M."/>
            <person name="Corradi N."/>
        </authorList>
    </citation>
    <scope>NUCLEOTIDE SEQUENCE [LARGE SCALE GENOMIC DNA]</scope>
    <source>
        <strain evidence="2 3">A5</strain>
    </source>
</reference>
<evidence type="ECO:0000313" key="2">
    <source>
        <dbReference type="EMBL" id="PKB97454.1"/>
    </source>
</evidence>
<dbReference type="InterPro" id="IPR006571">
    <property type="entry name" value="TLDc_dom"/>
</dbReference>
<evidence type="ECO:0000259" key="1">
    <source>
        <dbReference type="PROSITE" id="PS51886"/>
    </source>
</evidence>
<dbReference type="PROSITE" id="PS51886">
    <property type="entry name" value="TLDC"/>
    <property type="match status" value="1"/>
</dbReference>
<evidence type="ECO:0000313" key="3">
    <source>
        <dbReference type="Proteomes" id="UP000232722"/>
    </source>
</evidence>
<feature type="domain" description="TLDc" evidence="1">
    <location>
        <begin position="1"/>
        <end position="150"/>
    </location>
</feature>
<comment type="caution">
    <text evidence="2">The sequence shown here is derived from an EMBL/GenBank/DDBJ whole genome shotgun (WGS) entry which is preliminary data.</text>
</comment>
<protein>
    <recommendedName>
        <fullName evidence="1">TLDc domain-containing protein</fullName>
    </recommendedName>
</protein>
<dbReference type="Pfam" id="PF07534">
    <property type="entry name" value="TLD"/>
    <property type="match status" value="1"/>
</dbReference>
<dbReference type="EMBL" id="LLXJ01003196">
    <property type="protein sequence ID" value="PKB97454.1"/>
    <property type="molecule type" value="Genomic_DNA"/>
</dbReference>
<dbReference type="Proteomes" id="UP000232722">
    <property type="component" value="Unassembled WGS sequence"/>
</dbReference>
<proteinExistence type="predicted"/>